<reference evidence="3 4" key="1">
    <citation type="submission" date="2024-11" db="EMBL/GenBank/DDBJ databases">
        <title>A near-complete genome assembly of Cinchona calisaya.</title>
        <authorList>
            <person name="Lian D.C."/>
            <person name="Zhao X.W."/>
            <person name="Wei L."/>
        </authorList>
    </citation>
    <scope>NUCLEOTIDE SEQUENCE [LARGE SCALE GENOMIC DNA]</scope>
    <source>
        <tissue evidence="3">Nenye</tissue>
    </source>
</reference>
<keyword evidence="2" id="KW-0472">Membrane</keyword>
<proteinExistence type="predicted"/>
<protein>
    <submittedName>
        <fullName evidence="3">Uncharacterized protein</fullName>
    </submittedName>
</protein>
<feature type="compositionally biased region" description="Basic and acidic residues" evidence="1">
    <location>
        <begin position="59"/>
        <end position="80"/>
    </location>
</feature>
<evidence type="ECO:0000313" key="3">
    <source>
        <dbReference type="EMBL" id="KAL3518090.1"/>
    </source>
</evidence>
<keyword evidence="2" id="KW-1133">Transmembrane helix</keyword>
<sequence>MASTRGNGAGSAGNNKGKALLENKPMYVVEHAEVVAKSAYPDRANFTLRERIKKDFANDKKKVGCMKKDPDNDKKKEDAGKQSTAAGWMAAGAAVLAALAITVGTIYVAKHASSAMEEMKDTSKSIKESARLWTTNGFPPLVRIGNVSLYDHIWGGKK</sequence>
<evidence type="ECO:0000256" key="1">
    <source>
        <dbReference type="SAM" id="MobiDB-lite"/>
    </source>
</evidence>
<evidence type="ECO:0000256" key="2">
    <source>
        <dbReference type="SAM" id="Phobius"/>
    </source>
</evidence>
<feature type="region of interest" description="Disordered" evidence="1">
    <location>
        <begin position="1"/>
        <end position="20"/>
    </location>
</feature>
<gene>
    <name evidence="3" type="ORF">ACH5RR_020679</name>
</gene>
<keyword evidence="4" id="KW-1185">Reference proteome</keyword>
<dbReference type="AlphaFoldDB" id="A0ABD2ZF51"/>
<keyword evidence="2" id="KW-0812">Transmembrane</keyword>
<evidence type="ECO:0000313" key="4">
    <source>
        <dbReference type="Proteomes" id="UP001630127"/>
    </source>
</evidence>
<accession>A0ABD2ZF51</accession>
<feature type="transmembrane region" description="Helical" evidence="2">
    <location>
        <begin position="85"/>
        <end position="109"/>
    </location>
</feature>
<name>A0ABD2ZF51_9GENT</name>
<organism evidence="3 4">
    <name type="scientific">Cinchona calisaya</name>
    <dbReference type="NCBI Taxonomy" id="153742"/>
    <lineage>
        <taxon>Eukaryota</taxon>
        <taxon>Viridiplantae</taxon>
        <taxon>Streptophyta</taxon>
        <taxon>Embryophyta</taxon>
        <taxon>Tracheophyta</taxon>
        <taxon>Spermatophyta</taxon>
        <taxon>Magnoliopsida</taxon>
        <taxon>eudicotyledons</taxon>
        <taxon>Gunneridae</taxon>
        <taxon>Pentapetalae</taxon>
        <taxon>asterids</taxon>
        <taxon>lamiids</taxon>
        <taxon>Gentianales</taxon>
        <taxon>Rubiaceae</taxon>
        <taxon>Cinchonoideae</taxon>
        <taxon>Cinchoneae</taxon>
        <taxon>Cinchona</taxon>
    </lineage>
</organism>
<dbReference type="Proteomes" id="UP001630127">
    <property type="component" value="Unassembled WGS sequence"/>
</dbReference>
<dbReference type="EMBL" id="JBJUIK010000009">
    <property type="protein sequence ID" value="KAL3518090.1"/>
    <property type="molecule type" value="Genomic_DNA"/>
</dbReference>
<comment type="caution">
    <text evidence="3">The sequence shown here is derived from an EMBL/GenBank/DDBJ whole genome shotgun (WGS) entry which is preliminary data.</text>
</comment>
<feature type="region of interest" description="Disordered" evidence="1">
    <location>
        <begin position="59"/>
        <end position="82"/>
    </location>
</feature>